<evidence type="ECO:0008006" key="2">
    <source>
        <dbReference type="Google" id="ProtNLM"/>
    </source>
</evidence>
<accession>A0A382TQ25</accession>
<gene>
    <name evidence="1" type="ORF">METZ01_LOCUS377033</name>
</gene>
<reference evidence="1" key="1">
    <citation type="submission" date="2018-05" db="EMBL/GenBank/DDBJ databases">
        <authorList>
            <person name="Lanie J.A."/>
            <person name="Ng W.-L."/>
            <person name="Kazmierczak K.M."/>
            <person name="Andrzejewski T.M."/>
            <person name="Davidsen T.M."/>
            <person name="Wayne K.J."/>
            <person name="Tettelin H."/>
            <person name="Glass J.I."/>
            <person name="Rusch D."/>
            <person name="Podicherti R."/>
            <person name="Tsui H.-C.T."/>
            <person name="Winkler M.E."/>
        </authorList>
    </citation>
    <scope>NUCLEOTIDE SEQUENCE</scope>
</reference>
<dbReference type="NCBIfam" id="NF045478">
    <property type="entry name" value="XF1762_fam"/>
    <property type="match status" value="1"/>
</dbReference>
<dbReference type="EMBL" id="UINC01138310">
    <property type="protein sequence ID" value="SVD24179.1"/>
    <property type="molecule type" value="Genomic_DNA"/>
</dbReference>
<proteinExistence type="predicted"/>
<protein>
    <recommendedName>
        <fullName evidence="2">N-acetyltransferase domain-containing protein</fullName>
    </recommendedName>
</protein>
<dbReference type="InterPro" id="IPR053780">
    <property type="entry name" value="Gp66-like"/>
</dbReference>
<feature type="non-terminal residue" evidence="1">
    <location>
        <position position="178"/>
    </location>
</feature>
<organism evidence="1">
    <name type="scientific">marine metagenome</name>
    <dbReference type="NCBI Taxonomy" id="408172"/>
    <lineage>
        <taxon>unclassified sequences</taxon>
        <taxon>metagenomes</taxon>
        <taxon>ecological metagenomes</taxon>
    </lineage>
</organism>
<name>A0A382TQ25_9ZZZZ</name>
<evidence type="ECO:0000313" key="1">
    <source>
        <dbReference type="EMBL" id="SVD24179.1"/>
    </source>
</evidence>
<sequence length="178" mass="20590">MKLNEAQDFVLRHHRHSKPLKRHKFSIGCADRGLWCNSIPPLEHLMGVLTIDYCSSAWSGRRDHIEIRRLCTNGEKNVASFLLGKAIQACEAMGYKSIVTYTRPKESGSSLRAVGFQIQKWNYKYKDGDGLVQWIHSQHPTASEFTKNSLDEIKECIKERHEWLEWAHGISYNMNEES</sequence>
<dbReference type="AlphaFoldDB" id="A0A382TQ25"/>